<sequence>MISLLVILLGQFIELPTEPVPGVHIYYAGSITIVKPPCRPTVRQFGTFVGCMNGPVMNTNSPCVTGRWRPVYMIAPTDPVSDCDEWTFDQIHLLTFICRSLDTDADGDVDMRDFSRLQRRRTG</sequence>
<proteinExistence type="predicted"/>
<dbReference type="AlphaFoldDB" id="A0A0F9PJM2"/>
<organism evidence="1">
    <name type="scientific">marine sediment metagenome</name>
    <dbReference type="NCBI Taxonomy" id="412755"/>
    <lineage>
        <taxon>unclassified sequences</taxon>
        <taxon>metagenomes</taxon>
        <taxon>ecological metagenomes</taxon>
    </lineage>
</organism>
<dbReference type="InterPro" id="IPR018247">
    <property type="entry name" value="EF_Hand_1_Ca_BS"/>
</dbReference>
<reference evidence="1" key="1">
    <citation type="journal article" date="2015" name="Nature">
        <title>Complex archaea that bridge the gap between prokaryotes and eukaryotes.</title>
        <authorList>
            <person name="Spang A."/>
            <person name="Saw J.H."/>
            <person name="Jorgensen S.L."/>
            <person name="Zaremba-Niedzwiedzka K."/>
            <person name="Martijn J."/>
            <person name="Lind A.E."/>
            <person name="van Eijk R."/>
            <person name="Schleper C."/>
            <person name="Guy L."/>
            <person name="Ettema T.J."/>
        </authorList>
    </citation>
    <scope>NUCLEOTIDE SEQUENCE</scope>
</reference>
<comment type="caution">
    <text evidence="1">The sequence shown here is derived from an EMBL/GenBank/DDBJ whole genome shotgun (WGS) entry which is preliminary data.</text>
</comment>
<dbReference type="EMBL" id="LAZR01005285">
    <property type="protein sequence ID" value="KKN01216.1"/>
    <property type="molecule type" value="Genomic_DNA"/>
</dbReference>
<protein>
    <recommendedName>
        <fullName evidence="2">EF-hand domain-containing protein</fullName>
    </recommendedName>
</protein>
<gene>
    <name evidence="1" type="ORF">LCGC14_1129800</name>
</gene>
<name>A0A0F9PJM2_9ZZZZ</name>
<dbReference type="PROSITE" id="PS00018">
    <property type="entry name" value="EF_HAND_1"/>
    <property type="match status" value="1"/>
</dbReference>
<evidence type="ECO:0000313" key="1">
    <source>
        <dbReference type="EMBL" id="KKN01216.1"/>
    </source>
</evidence>
<evidence type="ECO:0008006" key="2">
    <source>
        <dbReference type="Google" id="ProtNLM"/>
    </source>
</evidence>
<accession>A0A0F9PJM2</accession>